<name>A0A7W7YPE4_9BACT</name>
<protein>
    <submittedName>
        <fullName evidence="1">ADP-ribose pyrophosphatase YjhB (NUDIX family)</fullName>
    </submittedName>
</protein>
<dbReference type="EMBL" id="JACHIF010000010">
    <property type="protein sequence ID" value="MBB5039732.1"/>
    <property type="molecule type" value="Genomic_DNA"/>
</dbReference>
<reference evidence="1 2" key="1">
    <citation type="submission" date="2020-08" db="EMBL/GenBank/DDBJ databases">
        <title>Genomic Encyclopedia of Type Strains, Phase IV (KMG-IV): sequencing the most valuable type-strain genomes for metagenomic binning, comparative biology and taxonomic classification.</title>
        <authorList>
            <person name="Goeker M."/>
        </authorList>
    </citation>
    <scope>NUCLEOTIDE SEQUENCE [LARGE SCALE GENOMIC DNA]</scope>
    <source>
        <strain evidence="1 2">DSM 12251</strain>
    </source>
</reference>
<dbReference type="AlphaFoldDB" id="A0A7W7YPE4"/>
<evidence type="ECO:0000313" key="2">
    <source>
        <dbReference type="Proteomes" id="UP000534294"/>
    </source>
</evidence>
<comment type="caution">
    <text evidence="1">The sequence shown here is derived from an EMBL/GenBank/DDBJ whole genome shotgun (WGS) entry which is preliminary data.</text>
</comment>
<evidence type="ECO:0000313" key="1">
    <source>
        <dbReference type="EMBL" id="MBB5039732.1"/>
    </source>
</evidence>
<accession>A0A7W7YPE4</accession>
<organism evidence="1 2">
    <name type="scientific">Prosthecobacter dejongeii</name>
    <dbReference type="NCBI Taxonomy" id="48465"/>
    <lineage>
        <taxon>Bacteria</taxon>
        <taxon>Pseudomonadati</taxon>
        <taxon>Verrucomicrobiota</taxon>
        <taxon>Verrucomicrobiia</taxon>
        <taxon>Verrucomicrobiales</taxon>
        <taxon>Verrucomicrobiaceae</taxon>
        <taxon>Prosthecobacter</taxon>
    </lineage>
</organism>
<dbReference type="Proteomes" id="UP000534294">
    <property type="component" value="Unassembled WGS sequence"/>
</dbReference>
<gene>
    <name evidence="1" type="ORF">HNQ64_004010</name>
</gene>
<sequence length="124" mass="13908">MDSFDDALEILHRHGFYAQRRDWALGQTLVVSRGTIPHGEMVALDGMIYLVWNDGLWDIHAPLVIPGGVVEHGYAVSEACARAMEYLKASQEHVLNVYHAERKTAQASLIEYQFPNGLPFGLEN</sequence>
<proteinExistence type="predicted"/>
<keyword evidence="2" id="KW-1185">Reference proteome</keyword>
<dbReference type="RefSeq" id="WP_184211798.1">
    <property type="nucleotide sequence ID" value="NZ_JACHIF010000010.1"/>
</dbReference>